<dbReference type="InterPro" id="IPR002545">
    <property type="entry name" value="CheW-lke_dom"/>
</dbReference>
<dbReference type="Pfam" id="PF01584">
    <property type="entry name" value="CheW"/>
    <property type="match status" value="1"/>
</dbReference>
<name>L9YNJ0_9EURY</name>
<dbReference type="PROSITE" id="PS50851">
    <property type="entry name" value="CHEW"/>
    <property type="match status" value="1"/>
</dbReference>
<dbReference type="PATRIC" id="fig|1230459.4.peg.4065"/>
<dbReference type="GO" id="GO:0005829">
    <property type="term" value="C:cytosol"/>
    <property type="evidence" value="ECO:0007669"/>
    <property type="project" value="TreeGrafter"/>
</dbReference>
<dbReference type="SUPFAM" id="SSF50341">
    <property type="entry name" value="CheW-like"/>
    <property type="match status" value="1"/>
</dbReference>
<dbReference type="PANTHER" id="PTHR22617">
    <property type="entry name" value="CHEMOTAXIS SENSOR HISTIDINE KINASE-RELATED"/>
    <property type="match status" value="1"/>
</dbReference>
<organism evidence="2 3">
    <name type="scientific">Natrinema gari JCM 14663</name>
    <dbReference type="NCBI Taxonomy" id="1230459"/>
    <lineage>
        <taxon>Archaea</taxon>
        <taxon>Methanobacteriati</taxon>
        <taxon>Methanobacteriota</taxon>
        <taxon>Stenosarchaea group</taxon>
        <taxon>Halobacteria</taxon>
        <taxon>Halobacteriales</taxon>
        <taxon>Natrialbaceae</taxon>
        <taxon>Natrinema</taxon>
    </lineage>
</organism>
<evidence type="ECO:0000259" key="1">
    <source>
        <dbReference type="PROSITE" id="PS50851"/>
    </source>
</evidence>
<dbReference type="Gene3D" id="2.30.30.40">
    <property type="entry name" value="SH3 Domains"/>
    <property type="match status" value="1"/>
</dbReference>
<dbReference type="SMART" id="SM00260">
    <property type="entry name" value="CheW"/>
    <property type="match status" value="1"/>
</dbReference>
<keyword evidence="3" id="KW-1185">Reference proteome</keyword>
<sequence length="151" mass="16817">MESVSTERTERDERVTVLTFTLEEKRYCVAAASITSVLGVTDDDPLVDADDPWHAGTIHVAGERIRVVDLPRVFGSSFETVARVDHPKLLVFSATDGNDHNYGWLIDGVGVTRDVPTASLEPPRIQTRHVKGQLEIDERDVIWLDEQAIHG</sequence>
<protein>
    <submittedName>
        <fullName evidence="2">CheW domain protein</fullName>
    </submittedName>
</protein>
<dbReference type="Proteomes" id="UP000011592">
    <property type="component" value="Unassembled WGS sequence"/>
</dbReference>
<accession>L9YNJ0</accession>
<comment type="caution">
    <text evidence="2">The sequence shown here is derived from an EMBL/GenBank/DDBJ whole genome shotgun (WGS) entry which is preliminary data.</text>
</comment>
<dbReference type="GeneID" id="13351371"/>
<dbReference type="InterPro" id="IPR039315">
    <property type="entry name" value="CheW"/>
</dbReference>
<dbReference type="EMBL" id="AOIJ01000087">
    <property type="protein sequence ID" value="ELY75246.1"/>
    <property type="molecule type" value="Genomic_DNA"/>
</dbReference>
<dbReference type="Gene3D" id="2.40.50.180">
    <property type="entry name" value="CheA-289, Domain 4"/>
    <property type="match status" value="1"/>
</dbReference>
<evidence type="ECO:0000313" key="3">
    <source>
        <dbReference type="Proteomes" id="UP000011592"/>
    </source>
</evidence>
<dbReference type="GO" id="GO:0007165">
    <property type="term" value="P:signal transduction"/>
    <property type="evidence" value="ECO:0007669"/>
    <property type="project" value="InterPro"/>
</dbReference>
<reference evidence="2 3" key="1">
    <citation type="journal article" date="2014" name="PLoS Genet.">
        <title>Phylogenetically driven sequencing of extremely halophilic archaea reveals strategies for static and dynamic osmo-response.</title>
        <authorList>
            <person name="Becker E.A."/>
            <person name="Seitzer P.M."/>
            <person name="Tritt A."/>
            <person name="Larsen D."/>
            <person name="Krusor M."/>
            <person name="Yao A.I."/>
            <person name="Wu D."/>
            <person name="Madern D."/>
            <person name="Eisen J.A."/>
            <person name="Darling A.E."/>
            <person name="Facciotti M.T."/>
        </authorList>
    </citation>
    <scope>NUCLEOTIDE SEQUENCE [LARGE SCALE GENOMIC DNA]</scope>
    <source>
        <strain evidence="2 3">JCM 14663</strain>
    </source>
</reference>
<proteinExistence type="predicted"/>
<evidence type="ECO:0000313" key="2">
    <source>
        <dbReference type="EMBL" id="ELY75246.1"/>
    </source>
</evidence>
<gene>
    <name evidence="2" type="ORF">C486_20484</name>
</gene>
<dbReference type="GO" id="GO:0006935">
    <property type="term" value="P:chemotaxis"/>
    <property type="evidence" value="ECO:0007669"/>
    <property type="project" value="InterPro"/>
</dbReference>
<feature type="domain" description="CheW-like" evidence="1">
    <location>
        <begin position="14"/>
        <end position="151"/>
    </location>
</feature>
<dbReference type="AlphaFoldDB" id="L9YNJ0"/>
<dbReference type="PANTHER" id="PTHR22617:SF23">
    <property type="entry name" value="CHEMOTAXIS PROTEIN CHEW"/>
    <property type="match status" value="1"/>
</dbReference>
<dbReference type="RefSeq" id="WP_008459317.1">
    <property type="nucleotide sequence ID" value="NZ_AOIJ01000087.1"/>
</dbReference>
<dbReference type="InterPro" id="IPR036061">
    <property type="entry name" value="CheW-like_dom_sf"/>
</dbReference>